<protein>
    <submittedName>
        <fullName evidence="1">Uncharacterized protein</fullName>
    </submittedName>
</protein>
<reference evidence="2" key="1">
    <citation type="submission" date="2018-07" db="EMBL/GenBank/DDBJ databases">
        <authorList>
            <person name="Safronova V.I."/>
            <person name="Chirak E.R."/>
            <person name="Sazanova A.L."/>
        </authorList>
    </citation>
    <scope>NUCLEOTIDE SEQUENCE [LARGE SCALE GENOMIC DNA]</scope>
    <source>
        <strain evidence="2">RCAM04685</strain>
    </source>
</reference>
<accession>A0A370KZI6</accession>
<name>A0A370KZI6_9HYPH</name>
<organism evidence="1 2">
    <name type="scientific">Bosea caraganae</name>
    <dbReference type="NCBI Taxonomy" id="2763117"/>
    <lineage>
        <taxon>Bacteria</taxon>
        <taxon>Pseudomonadati</taxon>
        <taxon>Pseudomonadota</taxon>
        <taxon>Alphaproteobacteria</taxon>
        <taxon>Hyphomicrobiales</taxon>
        <taxon>Boseaceae</taxon>
        <taxon>Bosea</taxon>
    </lineage>
</organism>
<sequence length="68" mass="7461">MNIALETKPETPTGRIGNRDEYRLARQRIDELAGVQDETPEGLELAALTVAVLDYEARFGGTKDAASR</sequence>
<dbReference type="RefSeq" id="WP_114832050.1">
    <property type="nucleotide sequence ID" value="NZ_QQTO01000020.1"/>
</dbReference>
<dbReference type="Proteomes" id="UP000255207">
    <property type="component" value="Unassembled WGS sequence"/>
</dbReference>
<dbReference type="AlphaFoldDB" id="A0A370KZI6"/>
<evidence type="ECO:0000313" key="1">
    <source>
        <dbReference type="EMBL" id="RDJ20411.1"/>
    </source>
</evidence>
<gene>
    <name evidence="1" type="ORF">DWE98_25100</name>
</gene>
<comment type="caution">
    <text evidence="1">The sequence shown here is derived from an EMBL/GenBank/DDBJ whole genome shotgun (WGS) entry which is preliminary data.</text>
</comment>
<proteinExistence type="predicted"/>
<dbReference type="EMBL" id="QQTP01000019">
    <property type="protein sequence ID" value="RDJ20411.1"/>
    <property type="molecule type" value="Genomic_DNA"/>
</dbReference>
<keyword evidence="2" id="KW-1185">Reference proteome</keyword>
<evidence type="ECO:0000313" key="2">
    <source>
        <dbReference type="Proteomes" id="UP000255207"/>
    </source>
</evidence>